<accession>A0ABT3G3Y5</accession>
<evidence type="ECO:0000259" key="3">
    <source>
        <dbReference type="PROSITE" id="PS51766"/>
    </source>
</evidence>
<dbReference type="InterPro" id="IPR007742">
    <property type="entry name" value="NosD_dom"/>
</dbReference>
<proteinExistence type="predicted"/>
<dbReference type="EMBL" id="JAPDDR010000006">
    <property type="protein sequence ID" value="MCW1914560.1"/>
    <property type="molecule type" value="Genomic_DNA"/>
</dbReference>
<dbReference type="InterPro" id="IPR036439">
    <property type="entry name" value="Dockerin_dom_sf"/>
</dbReference>
<dbReference type="PROSITE" id="PS00018">
    <property type="entry name" value="EF_HAND_1"/>
    <property type="match status" value="1"/>
</dbReference>
<dbReference type="InterPro" id="IPR016134">
    <property type="entry name" value="Dockerin_dom"/>
</dbReference>
<dbReference type="RefSeq" id="WP_264514093.1">
    <property type="nucleotide sequence ID" value="NZ_JAPDDR010000006.1"/>
</dbReference>
<sequence>MNRVVFTRSTLLATALVAGITSASHAIDYDDTITFDTDPVLAASQTPGAWYPDRYAPAGFDRFSLGGNDRLRLSIDGDNGVVGRGAPYNSTFYNTHGRKLDLPGGAYAVKADVYVPNDWVAPSARRRSDLWVTGVDAAGGGTFYPIIGVANVDGTPVIRYWDLTTGWVTTAAPVTGDTWYTFGISLEGGSVIYTINGSVVATVAAPSGANRFKDAMIQGYNFNDPSLAPTQISSEDYAAYWDNLAYATANVVNSTTGNGYAAVQAAIDGAVAGNVIEIKSGTYDGTVLVNKDNLTIKAKAGQPTRPRIEASAPGGALGTVLIASGADGTVIQGLEIIGIDGTPALEKAALYFQGTHAGATITGNTITANGDGAILTEYGAVNSGIVITGNLINGATFNPPGTGSGPGGQFTEPNWPRPAIYMSSGSSPFTHTGIVFSGNIVTTTTGDSVNGNLAVNLDGNGVTVEDNEFLSNTGTKPGQSLLRVRGTNTTVEGNTFGGTADVALIVGTASVDTAATSTVTGNVFSGAFAGTKVWNVSASALSATHNFWGDASMPSSPSDFTGNIATVPYYTDEELTTLDGPVHNVTDNTYFATISAALAATSTDAGDVIEVDAGTYSESALTISKAVTIKGPNAGVIGTGTRSAESRLSNTTLTVTAAATLDGIEVFQTNDASNAVLLYPGSTLQNSIIKREGVTTGAGSRAIVTTSGTAITISGNLITGDASNGLFGTHKTWNSGIYSNGSGTITNNTIENCRSAINLDDFNSAVSVTGNTFRNDGTYLSFGGTVPTLGSHVIAGNSFGYNYSLSPAANPSLINNSNVAASFRVDVTGNTFGGVATTALTDAQKFALEARMFHRGRSSRNGVVDFVAGEQIVVSGTTIASAIGAASNGNTVRVGPGSFTEDVVLNKEVTLKGTGAGSTTLVGPIGGTGSSTVSIAASNATLDGFTITRAGNNVTDWNNANLNSGGVTIQGQGFTGNTISNNEITGMRSAIDINNSNGHTVRNNVIQNNHTGLIFRNQTDNLTVEENAITGNRTVGILFLDASGGDNDPIQTAAACNFRNNDISGNWYGQVVDRQAGGTLPPAGSNPKNFEKNWFGSANPVVSTANSAEPGYASLIPVAFGGTATAPGGQPDIAGPGSANIDYKPYLSLGTDTDVETITGRGTYGFQGNQSSLWDGTTSSETITGPVSYPSYFIPTGTTITVTSTGSLTVGELELAPGATLVVNGGELVIGTDTKISGNFTIFNSFGSWDINGNTTFEIGQTLALISDIHVAPGVTLTVNGGGELVLDGCVIDSQTPGSSYNIVAAANGLLTIARSIVTDAVIDINTVNASVTANKKSKVYDNSFANSAIEASADASVYHNLFDAATATDSPGPFADVDGWGNVTSIDDAKNRFSLEFATPVPSLVGRTIDAQGNLFVQSGDQVVIDMSVADLDPDGITSAEALLGYNSGLLDPTGSPTVVAPEANWDVVVETEPTGTPGLGLVDSALGLELTFGDASVTADSKIASVTFNALAPGATVGFFRVQTNGVFDGNGQLLKDTRLTKFTAPSTFSLLSPFTSNTGELVIDDLDPAIAVPAVSGTQIQPSAGSVNVLLPSTNYVLRNGTPVILTFTATDSGLSGLEAADAASDLMLTATDGTTVLNSSNYTVSASELSGVVTYTVNLTVPASATTGVYGIAATVRDRSGNVSPSAALGSFQVANETLATVQLEGFTGVLPGPTTRDVTFVATGGSTATWTKAVSFNTSGIGTVALEAVPAGTTAISAKAAWNLRRKLPVSFSLTGVSTTSFSGANLLKAGDITGDNVINTLDFSLLRFHFGKTVSVVPASGAADIDGNGVINSGDFNILQTNFYTVGDPQ</sequence>
<evidence type="ECO:0000256" key="1">
    <source>
        <dbReference type="ARBA" id="ARBA00016512"/>
    </source>
</evidence>
<dbReference type="PROSITE" id="PS51766">
    <property type="entry name" value="DOCKERIN"/>
    <property type="match status" value="1"/>
</dbReference>
<dbReference type="InterPro" id="IPR011050">
    <property type="entry name" value="Pectin_lyase_fold/virulence"/>
</dbReference>
<organism evidence="4 5">
    <name type="scientific">Luteolibacter rhizosphaerae</name>
    <dbReference type="NCBI Taxonomy" id="2989719"/>
    <lineage>
        <taxon>Bacteria</taxon>
        <taxon>Pseudomonadati</taxon>
        <taxon>Verrucomicrobiota</taxon>
        <taxon>Verrucomicrobiia</taxon>
        <taxon>Verrucomicrobiales</taxon>
        <taxon>Verrucomicrobiaceae</taxon>
        <taxon>Luteolibacter</taxon>
    </lineage>
</organism>
<reference evidence="4" key="1">
    <citation type="submission" date="2022-10" db="EMBL/GenBank/DDBJ databases">
        <title>Luteolibacter sp. GHJ8, whole genome shotgun sequencing project.</title>
        <authorList>
            <person name="Zhao G."/>
            <person name="Shen L."/>
        </authorList>
    </citation>
    <scope>NUCLEOTIDE SEQUENCE</scope>
    <source>
        <strain evidence="4">GHJ8</strain>
    </source>
</reference>
<dbReference type="Gene3D" id="1.10.1330.10">
    <property type="entry name" value="Dockerin domain"/>
    <property type="match status" value="1"/>
</dbReference>
<dbReference type="InterPro" id="IPR018247">
    <property type="entry name" value="EF_Hand_1_Ca_BS"/>
</dbReference>
<dbReference type="InterPro" id="IPR006626">
    <property type="entry name" value="PbH1"/>
</dbReference>
<gene>
    <name evidence="4" type="ORF">OJ996_13305</name>
</gene>
<dbReference type="SUPFAM" id="SSF51126">
    <property type="entry name" value="Pectin lyase-like"/>
    <property type="match status" value="3"/>
</dbReference>
<dbReference type="Pfam" id="PF05048">
    <property type="entry name" value="NosD"/>
    <property type="match status" value="1"/>
</dbReference>
<dbReference type="CDD" id="cd14254">
    <property type="entry name" value="Dockerin_II"/>
    <property type="match status" value="1"/>
</dbReference>
<evidence type="ECO:0000313" key="4">
    <source>
        <dbReference type="EMBL" id="MCW1914560.1"/>
    </source>
</evidence>
<dbReference type="InterPro" id="IPR002105">
    <property type="entry name" value="Dockerin_1_rpt"/>
</dbReference>
<feature type="signal peptide" evidence="2">
    <location>
        <begin position="1"/>
        <end position="26"/>
    </location>
</feature>
<keyword evidence="2" id="KW-0732">Signal</keyword>
<comment type="caution">
    <text evidence="4">The sequence shown here is derived from an EMBL/GenBank/DDBJ whole genome shotgun (WGS) entry which is preliminary data.</text>
</comment>
<dbReference type="SUPFAM" id="SSF63446">
    <property type="entry name" value="Type I dockerin domain"/>
    <property type="match status" value="1"/>
</dbReference>
<evidence type="ECO:0000256" key="2">
    <source>
        <dbReference type="SAM" id="SignalP"/>
    </source>
</evidence>
<dbReference type="Pfam" id="PF00404">
    <property type="entry name" value="Dockerin_1"/>
    <property type="match status" value="1"/>
</dbReference>
<dbReference type="Gene3D" id="2.160.20.10">
    <property type="entry name" value="Single-stranded right-handed beta-helix, Pectin lyase-like"/>
    <property type="match status" value="3"/>
</dbReference>
<feature type="chain" id="PRO_5046311483" description="Probable pectate lyase C" evidence="2">
    <location>
        <begin position="27"/>
        <end position="1856"/>
    </location>
</feature>
<keyword evidence="5" id="KW-1185">Reference proteome</keyword>
<dbReference type="InterPro" id="IPR012334">
    <property type="entry name" value="Pectin_lyas_fold"/>
</dbReference>
<dbReference type="SMART" id="SM00710">
    <property type="entry name" value="PbH1"/>
    <property type="match status" value="15"/>
</dbReference>
<feature type="domain" description="Dockerin" evidence="3">
    <location>
        <begin position="1791"/>
        <end position="1856"/>
    </location>
</feature>
<name>A0ABT3G3Y5_9BACT</name>
<dbReference type="Proteomes" id="UP001165653">
    <property type="component" value="Unassembled WGS sequence"/>
</dbReference>
<protein>
    <recommendedName>
        <fullName evidence="1">Probable pectate lyase C</fullName>
    </recommendedName>
</protein>
<evidence type="ECO:0000313" key="5">
    <source>
        <dbReference type="Proteomes" id="UP001165653"/>
    </source>
</evidence>